<dbReference type="Gene3D" id="3.40.50.300">
    <property type="entry name" value="P-loop containing nucleotide triphosphate hydrolases"/>
    <property type="match status" value="1"/>
</dbReference>
<evidence type="ECO:0000313" key="7">
    <source>
        <dbReference type="EMBL" id="MBC2906910.1"/>
    </source>
</evidence>
<dbReference type="AlphaFoldDB" id="A0A7X1MFP2"/>
<dbReference type="Pfam" id="PF00350">
    <property type="entry name" value="Dynamin_N"/>
    <property type="match status" value="1"/>
</dbReference>
<protein>
    <submittedName>
        <fullName evidence="7">Dynamin family protein</fullName>
    </submittedName>
</protein>
<dbReference type="RefSeq" id="WP_186286878.1">
    <property type="nucleotide sequence ID" value="NZ_JACMSF010000062.1"/>
</dbReference>
<evidence type="ECO:0000313" key="8">
    <source>
        <dbReference type="Proteomes" id="UP000584670"/>
    </source>
</evidence>
<dbReference type="InterPro" id="IPR027417">
    <property type="entry name" value="P-loop_NTPase"/>
</dbReference>
<feature type="domain" description="Dynamin N-terminal" evidence="6">
    <location>
        <begin position="58"/>
        <end position="228"/>
    </location>
</feature>
<dbReference type="PANTHER" id="PTHR10465:SF0">
    <property type="entry name" value="SARCALUMENIN"/>
    <property type="match status" value="1"/>
</dbReference>
<sequence>MSEETLAHRLRTRSEEARRRFLEPVNELAGLATALDLPHTAENLARTASDLHEDTFNLAVVGRFNNGKSTLLNALLGERTHPVGTTEDQGPLVTGYYPSTAVITTVSYNPEPTVEAIDVDGRREPWDWERYWNESTLLNRRAGRDGDSAGIREFQIGFPATLCEAGVVLLDTPGLDEDDLRTSVTRGASESCDAVIAVYRSEALMGAAELAQIEALADSGLHVFTVINDIDGRAGEELSEFVWNRYVHGRLGGPPYTGQDLAAHDIFIVDVERARRGRLSGDQAEIAASGLAALEARLADFLVNERQALHLDAYVREALLSIGGLEEQLRGRVHAMTSADGRPAKGGADPASELRQIRHRVTSLEDIFHSYAQRTVAALTVSLHAEIEGLRKELPALIGSLDLDLGRLTGVLQAKRASETLNNAISSLVVQRLNAWSDGMAQRLLAPLLTELSQRLSEEVSTLGHELTAVRLRLGWDELTAERISPVEHRTLAAVAGFSLGELGAGLAHGVGGWRGAAGGTVASSLLVGVLGVAPLVLPAVAVAAAVAGAGAAGSHRLADRIKRSTLDEADAWLAALPTRALPRLTAHVHAEFDAIRGELLGSVNALIDEEEQLFSRSTADSAPERAQREAALAHLHDALARVTDGRARLKQVASPGPSEDT</sequence>
<keyword evidence="8" id="KW-1185">Reference proteome</keyword>
<evidence type="ECO:0000259" key="6">
    <source>
        <dbReference type="Pfam" id="PF00350"/>
    </source>
</evidence>
<keyword evidence="2" id="KW-0547">Nucleotide-binding</keyword>
<name>A0A7X1MFP2_9ACTN</name>
<dbReference type="PANTHER" id="PTHR10465">
    <property type="entry name" value="TRANSMEMBRANE GTPASE FZO1"/>
    <property type="match status" value="1"/>
</dbReference>
<proteinExistence type="predicted"/>
<keyword evidence="5" id="KW-0472">Membrane</keyword>
<dbReference type="GO" id="GO:0016020">
    <property type="term" value="C:membrane"/>
    <property type="evidence" value="ECO:0007669"/>
    <property type="project" value="UniProtKB-SubCell"/>
</dbReference>
<dbReference type="GO" id="GO:0005525">
    <property type="term" value="F:GTP binding"/>
    <property type="evidence" value="ECO:0007669"/>
    <property type="project" value="UniProtKB-KW"/>
</dbReference>
<dbReference type="InterPro" id="IPR045063">
    <property type="entry name" value="Dynamin_N"/>
</dbReference>
<dbReference type="InterPro" id="IPR027094">
    <property type="entry name" value="Mitofusin_fam"/>
</dbReference>
<evidence type="ECO:0000256" key="2">
    <source>
        <dbReference type="ARBA" id="ARBA00022741"/>
    </source>
</evidence>
<accession>A0A7X1MFP2</accession>
<dbReference type="Proteomes" id="UP000584670">
    <property type="component" value="Unassembled WGS sequence"/>
</dbReference>
<keyword evidence="3" id="KW-0378">Hydrolase</keyword>
<organism evidence="7 8">
    <name type="scientific">Streptomyces cupreus</name>
    <dbReference type="NCBI Taxonomy" id="2759956"/>
    <lineage>
        <taxon>Bacteria</taxon>
        <taxon>Bacillati</taxon>
        <taxon>Actinomycetota</taxon>
        <taxon>Actinomycetes</taxon>
        <taxon>Kitasatosporales</taxon>
        <taxon>Streptomycetaceae</taxon>
        <taxon>Streptomyces</taxon>
    </lineage>
</organism>
<evidence type="ECO:0000256" key="4">
    <source>
        <dbReference type="ARBA" id="ARBA00023134"/>
    </source>
</evidence>
<evidence type="ECO:0000256" key="1">
    <source>
        <dbReference type="ARBA" id="ARBA00004370"/>
    </source>
</evidence>
<dbReference type="SUPFAM" id="SSF52540">
    <property type="entry name" value="P-loop containing nucleoside triphosphate hydrolases"/>
    <property type="match status" value="1"/>
</dbReference>
<reference evidence="7 8" key="1">
    <citation type="submission" date="2020-08" db="EMBL/GenBank/DDBJ databases">
        <title>Streptomyces sp. PSKA01 genome sequencing and assembly.</title>
        <authorList>
            <person name="Mandal S."/>
            <person name="Maiti P.K."/>
            <person name="Das P."/>
        </authorList>
    </citation>
    <scope>NUCLEOTIDE SEQUENCE [LARGE SCALE GENOMIC DNA]</scope>
    <source>
        <strain evidence="7 8">PSKA01</strain>
    </source>
</reference>
<comment type="subcellular location">
    <subcellularLocation>
        <location evidence="1">Membrane</location>
    </subcellularLocation>
</comment>
<evidence type="ECO:0000256" key="5">
    <source>
        <dbReference type="ARBA" id="ARBA00023136"/>
    </source>
</evidence>
<gene>
    <name evidence="7" type="ORF">H4N64_36415</name>
</gene>
<dbReference type="GO" id="GO:0003924">
    <property type="term" value="F:GTPase activity"/>
    <property type="evidence" value="ECO:0007669"/>
    <property type="project" value="InterPro"/>
</dbReference>
<dbReference type="EMBL" id="JACMSF010000062">
    <property type="protein sequence ID" value="MBC2906910.1"/>
    <property type="molecule type" value="Genomic_DNA"/>
</dbReference>
<comment type="caution">
    <text evidence="7">The sequence shown here is derived from an EMBL/GenBank/DDBJ whole genome shotgun (WGS) entry which is preliminary data.</text>
</comment>
<dbReference type="GO" id="GO:0008053">
    <property type="term" value="P:mitochondrial fusion"/>
    <property type="evidence" value="ECO:0007669"/>
    <property type="project" value="TreeGrafter"/>
</dbReference>
<keyword evidence="4" id="KW-0342">GTP-binding</keyword>
<evidence type="ECO:0000256" key="3">
    <source>
        <dbReference type="ARBA" id="ARBA00022801"/>
    </source>
</evidence>